<name>A0A0E9QUY0_ANGAN</name>
<organism evidence="1">
    <name type="scientific">Anguilla anguilla</name>
    <name type="common">European freshwater eel</name>
    <name type="synonym">Muraena anguilla</name>
    <dbReference type="NCBI Taxonomy" id="7936"/>
    <lineage>
        <taxon>Eukaryota</taxon>
        <taxon>Metazoa</taxon>
        <taxon>Chordata</taxon>
        <taxon>Craniata</taxon>
        <taxon>Vertebrata</taxon>
        <taxon>Euteleostomi</taxon>
        <taxon>Actinopterygii</taxon>
        <taxon>Neopterygii</taxon>
        <taxon>Teleostei</taxon>
        <taxon>Anguilliformes</taxon>
        <taxon>Anguillidae</taxon>
        <taxon>Anguilla</taxon>
    </lineage>
</organism>
<protein>
    <submittedName>
        <fullName evidence="1">Uncharacterized protein</fullName>
    </submittedName>
</protein>
<accession>A0A0E9QUY0</accession>
<dbReference type="EMBL" id="GBXM01087918">
    <property type="protein sequence ID" value="JAH20659.1"/>
    <property type="molecule type" value="Transcribed_RNA"/>
</dbReference>
<reference evidence="1" key="1">
    <citation type="submission" date="2014-11" db="EMBL/GenBank/DDBJ databases">
        <authorList>
            <person name="Amaro Gonzalez C."/>
        </authorList>
    </citation>
    <scope>NUCLEOTIDE SEQUENCE</scope>
</reference>
<sequence>MIIVLLNITIFGISRYQVLSKKKITFTTLSVYLWLCRLLF</sequence>
<proteinExistence type="predicted"/>
<evidence type="ECO:0000313" key="1">
    <source>
        <dbReference type="EMBL" id="JAH20659.1"/>
    </source>
</evidence>
<dbReference type="AlphaFoldDB" id="A0A0E9QUY0"/>
<reference evidence="1" key="2">
    <citation type="journal article" date="2015" name="Fish Shellfish Immunol.">
        <title>Early steps in the European eel (Anguilla anguilla)-Vibrio vulnificus interaction in the gills: Role of the RtxA13 toxin.</title>
        <authorList>
            <person name="Callol A."/>
            <person name="Pajuelo D."/>
            <person name="Ebbesson L."/>
            <person name="Teles M."/>
            <person name="MacKenzie S."/>
            <person name="Amaro C."/>
        </authorList>
    </citation>
    <scope>NUCLEOTIDE SEQUENCE</scope>
</reference>